<sequence>MKYLPFDIAIRLIHVVRYVKGQLIERPLCIASLETRLHTINGAVKNANSTLVSIMRKLTYSDAANWDL</sequence>
<proteinExistence type="predicted"/>
<dbReference type="Proteomes" id="UP001165960">
    <property type="component" value="Unassembled WGS sequence"/>
</dbReference>
<name>A0ACC2TBN1_9FUNG</name>
<comment type="caution">
    <text evidence="1">The sequence shown here is derived from an EMBL/GenBank/DDBJ whole genome shotgun (WGS) entry which is preliminary data.</text>
</comment>
<gene>
    <name evidence="1" type="ORF">DSO57_1034625</name>
</gene>
<protein>
    <submittedName>
        <fullName evidence="1">Uncharacterized protein</fullName>
    </submittedName>
</protein>
<organism evidence="1 2">
    <name type="scientific">Entomophthora muscae</name>
    <dbReference type="NCBI Taxonomy" id="34485"/>
    <lineage>
        <taxon>Eukaryota</taxon>
        <taxon>Fungi</taxon>
        <taxon>Fungi incertae sedis</taxon>
        <taxon>Zoopagomycota</taxon>
        <taxon>Entomophthoromycotina</taxon>
        <taxon>Entomophthoromycetes</taxon>
        <taxon>Entomophthorales</taxon>
        <taxon>Entomophthoraceae</taxon>
        <taxon>Entomophthora</taxon>
    </lineage>
</organism>
<dbReference type="EMBL" id="QTSX02003131">
    <property type="protein sequence ID" value="KAJ9071672.1"/>
    <property type="molecule type" value="Genomic_DNA"/>
</dbReference>
<accession>A0ACC2TBN1</accession>
<reference evidence="1" key="1">
    <citation type="submission" date="2022-04" db="EMBL/GenBank/DDBJ databases">
        <title>Genome of the entomopathogenic fungus Entomophthora muscae.</title>
        <authorList>
            <person name="Elya C."/>
            <person name="Lovett B.R."/>
            <person name="Lee E."/>
            <person name="Macias A.M."/>
            <person name="Hajek A.E."/>
            <person name="De Bivort B.L."/>
            <person name="Kasson M.T."/>
            <person name="De Fine Licht H.H."/>
            <person name="Stajich J.E."/>
        </authorList>
    </citation>
    <scope>NUCLEOTIDE SEQUENCE</scope>
    <source>
        <strain evidence="1">Berkeley</strain>
    </source>
</reference>
<evidence type="ECO:0000313" key="2">
    <source>
        <dbReference type="Proteomes" id="UP001165960"/>
    </source>
</evidence>
<keyword evidence="2" id="KW-1185">Reference proteome</keyword>
<evidence type="ECO:0000313" key="1">
    <source>
        <dbReference type="EMBL" id="KAJ9071672.1"/>
    </source>
</evidence>